<evidence type="ECO:0000313" key="1">
    <source>
        <dbReference type="EMBL" id="CDS24728.1"/>
    </source>
</evidence>
<dbReference type="Proteomes" id="UP000492820">
    <property type="component" value="Unassembled WGS sequence"/>
</dbReference>
<evidence type="ECO:0000313" key="2">
    <source>
        <dbReference type="Proteomes" id="UP000492820"/>
    </source>
</evidence>
<dbReference type="WBParaSite" id="EgrG_002049300">
    <property type="protein sequence ID" value="EgrG_002049300"/>
    <property type="gene ID" value="EgrG_002049300"/>
</dbReference>
<organism evidence="1">
    <name type="scientific">Echinococcus granulosus</name>
    <name type="common">Hydatid tapeworm</name>
    <dbReference type="NCBI Taxonomy" id="6210"/>
    <lineage>
        <taxon>Eukaryota</taxon>
        <taxon>Metazoa</taxon>
        <taxon>Spiralia</taxon>
        <taxon>Lophotrochozoa</taxon>
        <taxon>Platyhelminthes</taxon>
        <taxon>Cestoda</taxon>
        <taxon>Eucestoda</taxon>
        <taxon>Cyclophyllidea</taxon>
        <taxon>Taeniidae</taxon>
        <taxon>Echinococcus</taxon>
        <taxon>Echinococcus granulosus group</taxon>
    </lineage>
</organism>
<dbReference type="EMBL" id="LK028616">
    <property type="protein sequence ID" value="CDS24728.1"/>
    <property type="molecule type" value="Genomic_DNA"/>
</dbReference>
<reference evidence="3" key="3">
    <citation type="submission" date="2020-10" db="UniProtKB">
        <authorList>
            <consortium name="WormBaseParasite"/>
        </authorList>
    </citation>
    <scope>IDENTIFICATION</scope>
</reference>
<evidence type="ECO:0000313" key="3">
    <source>
        <dbReference type="WBParaSite" id="EgrG_002049300"/>
    </source>
</evidence>
<gene>
    <name evidence="1" type="ORF">EgrG_002049300</name>
</gene>
<dbReference type="AlphaFoldDB" id="A0A068X1R5"/>
<name>A0A068X1R5_ECHGR</name>
<sequence length="124" mass="13826">MLAVLTKEETSMNIKGTELLTALHDSCMMRKLNRFSPFSLCFRHELHYFTSVNWALRDFLTPRSPFDFRSVRKGSAVVGPSSGLEGRANVASNAHGRALSTALGVVDLICAPNSYYMLIFTHLD</sequence>
<protein>
    <submittedName>
        <fullName evidence="1 3">Poly (ADP ribose) polymerase</fullName>
    </submittedName>
</protein>
<reference evidence="1 2" key="1">
    <citation type="journal article" date="2013" name="Nature">
        <title>The genomes of four tapeworm species reveal adaptations to parasitism.</title>
        <authorList>
            <person name="Tsai I.J."/>
            <person name="Zarowiecki M."/>
            <person name="Holroyd N."/>
            <person name="Garciarrubio A."/>
            <person name="Sanchez-Flores A."/>
            <person name="Brooks K.L."/>
            <person name="Tracey A."/>
            <person name="Bobes R.J."/>
            <person name="Fragoso G."/>
            <person name="Sciutto E."/>
            <person name="Aslett M."/>
            <person name="Beasley H."/>
            <person name="Bennett H.M."/>
            <person name="Cai J."/>
            <person name="Camicia F."/>
            <person name="Clark R."/>
            <person name="Cucher M."/>
            <person name="De Silva N."/>
            <person name="Day T.A."/>
            <person name="Deplazes P."/>
            <person name="Estrada K."/>
            <person name="Fernandez C."/>
            <person name="Holland P.W."/>
            <person name="Hou J."/>
            <person name="Hu S."/>
            <person name="Huckvale T."/>
            <person name="Hung S.S."/>
            <person name="Kamenetzky L."/>
            <person name="Keane J.A."/>
            <person name="Kiss F."/>
            <person name="Koziol U."/>
            <person name="Lambert O."/>
            <person name="Liu K."/>
            <person name="Luo X."/>
            <person name="Luo Y."/>
            <person name="Macchiaroli N."/>
            <person name="Nichol S."/>
            <person name="Paps J."/>
            <person name="Parkinson J."/>
            <person name="Pouchkina-Stantcheva N."/>
            <person name="Riddiford N."/>
            <person name="Rosenzvit M."/>
            <person name="Salinas G."/>
            <person name="Wasmuth J.D."/>
            <person name="Zamanian M."/>
            <person name="Zheng Y."/>
            <person name="Cai X."/>
            <person name="Soberon X."/>
            <person name="Olson P.D."/>
            <person name="Laclette J.P."/>
            <person name="Brehm K."/>
            <person name="Berriman M."/>
            <person name="Garciarrubio A."/>
            <person name="Bobes R.J."/>
            <person name="Fragoso G."/>
            <person name="Sanchez-Flores A."/>
            <person name="Estrada K."/>
            <person name="Cevallos M.A."/>
            <person name="Morett E."/>
            <person name="Gonzalez V."/>
            <person name="Portillo T."/>
            <person name="Ochoa-Leyva A."/>
            <person name="Jose M.V."/>
            <person name="Sciutto E."/>
            <person name="Landa A."/>
            <person name="Jimenez L."/>
            <person name="Valdes V."/>
            <person name="Carrero J.C."/>
            <person name="Larralde C."/>
            <person name="Morales-Montor J."/>
            <person name="Limon-Lason J."/>
            <person name="Soberon X."/>
            <person name="Laclette J.P."/>
        </authorList>
    </citation>
    <scope>NUCLEOTIDE SEQUENCE [LARGE SCALE GENOMIC DNA]</scope>
</reference>
<reference evidence="1" key="2">
    <citation type="submission" date="2014-06" db="EMBL/GenBank/DDBJ databases">
        <authorList>
            <person name="Aslett M."/>
        </authorList>
    </citation>
    <scope>NUCLEOTIDE SEQUENCE</scope>
</reference>
<accession>A0A068X1R5</accession>
<proteinExistence type="predicted"/>